<dbReference type="AlphaFoldDB" id="D2VI91"/>
<comment type="subcellular location">
    <subcellularLocation>
        <location evidence="1 11">Nucleus</location>
    </subcellularLocation>
</comment>
<dbReference type="STRING" id="5762.D2VI91"/>
<protein>
    <submittedName>
        <fullName evidence="12">Predicted protein</fullName>
    </submittedName>
</protein>
<dbReference type="FunCoup" id="D2VI91">
    <property type="interactions" value="695"/>
</dbReference>
<dbReference type="VEuPathDB" id="AmoebaDB:NAEGRDRAFT_68603"/>
<reference evidence="12 13" key="1">
    <citation type="journal article" date="2010" name="Cell">
        <title>The genome of Naegleria gruberi illuminates early eukaryotic versatility.</title>
        <authorList>
            <person name="Fritz-Laylin L.K."/>
            <person name="Prochnik S.E."/>
            <person name="Ginger M.L."/>
            <person name="Dacks J.B."/>
            <person name="Carpenter M.L."/>
            <person name="Field M.C."/>
            <person name="Kuo A."/>
            <person name="Paredez A."/>
            <person name="Chapman J."/>
            <person name="Pham J."/>
            <person name="Shu S."/>
            <person name="Neupane R."/>
            <person name="Cipriano M."/>
            <person name="Mancuso J."/>
            <person name="Tu H."/>
            <person name="Salamov A."/>
            <person name="Lindquist E."/>
            <person name="Shapiro H."/>
            <person name="Lucas S."/>
            <person name="Grigoriev I.V."/>
            <person name="Cande W.Z."/>
            <person name="Fulton C."/>
            <person name="Rokhsar D.S."/>
            <person name="Dawson S.C."/>
        </authorList>
    </citation>
    <scope>NUCLEOTIDE SEQUENCE [LARGE SCALE GENOMIC DNA]</scope>
    <source>
        <strain evidence="12 13">NEG-M</strain>
    </source>
</reference>
<evidence type="ECO:0000256" key="3">
    <source>
        <dbReference type="ARBA" id="ARBA00022723"/>
    </source>
</evidence>
<evidence type="ECO:0000256" key="9">
    <source>
        <dbReference type="ARBA" id="ARBA00023204"/>
    </source>
</evidence>
<dbReference type="OrthoDB" id="17307at2759"/>
<evidence type="ECO:0000256" key="10">
    <source>
        <dbReference type="ARBA" id="ARBA00023242"/>
    </source>
</evidence>
<keyword evidence="9 11" id="KW-0234">DNA repair</keyword>
<dbReference type="InterPro" id="IPR004600">
    <property type="entry name" value="TFIIH_Tfb4/GTF2H3"/>
</dbReference>
<evidence type="ECO:0000256" key="11">
    <source>
        <dbReference type="RuleBase" id="RU368090"/>
    </source>
</evidence>
<keyword evidence="4 11" id="KW-0227">DNA damage</keyword>
<evidence type="ECO:0000313" key="13">
    <source>
        <dbReference type="Proteomes" id="UP000006671"/>
    </source>
</evidence>
<dbReference type="GO" id="GO:0008270">
    <property type="term" value="F:zinc ion binding"/>
    <property type="evidence" value="ECO:0007669"/>
    <property type="project" value="UniProtKB-KW"/>
</dbReference>
<sequence length="346" mass="38879">MDTGFQSVNITDELELLVILLDINPYTWGKRKLDNEQQQSSSAKSLISFSQFINQLLVFINTFLTIQRNKKIAVIASSENNKSHFLFPNRFRSKKDGKHNHNQIQVKSTDSTSMLNMMGVKSGDDIEDFFLNDIGFESVQNAVLSGLNSEEVTPSEDTEYMEDDGNHTTSTAQGFSLSGALSMALCFINRLEKEKPLGMSLNSRILTFQVSPDISSQYISVMNAIFSAEKMSIMLDACVLSNDDSTFLQQACFLTGGNYLKPQRQEGLIQYLLTIFMLEKSLRSYIQLPVQNTVDFRASCFETRKPIDDGYVCPVCLSIFSSHKPVCSTCASKLQRPTNRSVLSYK</sequence>
<keyword evidence="7 11" id="KW-0805">Transcription regulation</keyword>
<evidence type="ECO:0000256" key="1">
    <source>
        <dbReference type="ARBA" id="ARBA00004123"/>
    </source>
</evidence>
<evidence type="ECO:0000256" key="4">
    <source>
        <dbReference type="ARBA" id="ARBA00022763"/>
    </source>
</evidence>
<dbReference type="eggNOG" id="KOG2487">
    <property type="taxonomic scope" value="Eukaryota"/>
</dbReference>
<comment type="similarity">
    <text evidence="2 11">Belongs to the TFB4 family.</text>
</comment>
<dbReference type="EMBL" id="GG738873">
    <property type="protein sequence ID" value="EFC43470.1"/>
    <property type="molecule type" value="Genomic_DNA"/>
</dbReference>
<evidence type="ECO:0000256" key="7">
    <source>
        <dbReference type="ARBA" id="ARBA00023015"/>
    </source>
</evidence>
<dbReference type="Proteomes" id="UP000006671">
    <property type="component" value="Unassembled WGS sequence"/>
</dbReference>
<dbReference type="Pfam" id="PF03850">
    <property type="entry name" value="Tfb4"/>
    <property type="match status" value="1"/>
</dbReference>
<proteinExistence type="inferred from homology"/>
<dbReference type="GO" id="GO:0005675">
    <property type="term" value="C:transcription factor TFIIH holo complex"/>
    <property type="evidence" value="ECO:0007669"/>
    <property type="project" value="UniProtKB-UniRule"/>
</dbReference>
<dbReference type="PANTHER" id="PTHR12831">
    <property type="entry name" value="TRANSCRIPTION INITIATION FACTOR IIH TFIIH , POLYPEPTIDE 3-RELATED"/>
    <property type="match status" value="1"/>
</dbReference>
<evidence type="ECO:0000256" key="6">
    <source>
        <dbReference type="ARBA" id="ARBA00022833"/>
    </source>
</evidence>
<evidence type="ECO:0000256" key="2">
    <source>
        <dbReference type="ARBA" id="ARBA00005273"/>
    </source>
</evidence>
<evidence type="ECO:0000256" key="8">
    <source>
        <dbReference type="ARBA" id="ARBA00023163"/>
    </source>
</evidence>
<keyword evidence="3 11" id="KW-0479">Metal-binding</keyword>
<organism evidence="13">
    <name type="scientific">Naegleria gruberi</name>
    <name type="common">Amoeba</name>
    <dbReference type="NCBI Taxonomy" id="5762"/>
    <lineage>
        <taxon>Eukaryota</taxon>
        <taxon>Discoba</taxon>
        <taxon>Heterolobosea</taxon>
        <taxon>Tetramitia</taxon>
        <taxon>Eutetramitia</taxon>
        <taxon>Vahlkampfiidae</taxon>
        <taxon>Naegleria</taxon>
    </lineage>
</organism>
<dbReference type="InterPro" id="IPR036465">
    <property type="entry name" value="vWFA_dom_sf"/>
</dbReference>
<gene>
    <name evidence="12" type="ORF">NAEGRDRAFT_68603</name>
</gene>
<evidence type="ECO:0000313" key="12">
    <source>
        <dbReference type="EMBL" id="EFC43470.1"/>
    </source>
</evidence>
<dbReference type="GO" id="GO:0006355">
    <property type="term" value="P:regulation of DNA-templated transcription"/>
    <property type="evidence" value="ECO:0007669"/>
    <property type="project" value="InterPro"/>
</dbReference>
<dbReference type="PANTHER" id="PTHR12831:SF0">
    <property type="entry name" value="GENERAL TRANSCRIPTION FACTOR IIH SUBUNIT 3"/>
    <property type="match status" value="1"/>
</dbReference>
<dbReference type="RefSeq" id="XP_002676214.1">
    <property type="nucleotide sequence ID" value="XM_002676168.1"/>
</dbReference>
<keyword evidence="6 11" id="KW-0862">Zinc</keyword>
<keyword evidence="8 11" id="KW-0804">Transcription</keyword>
<dbReference type="InParanoid" id="D2VI91"/>
<dbReference type="GO" id="GO:0006289">
    <property type="term" value="P:nucleotide-excision repair"/>
    <property type="evidence" value="ECO:0007669"/>
    <property type="project" value="UniProtKB-UniRule"/>
</dbReference>
<dbReference type="GeneID" id="8853126"/>
<keyword evidence="13" id="KW-1185">Reference proteome</keyword>
<dbReference type="OMA" id="QGCDITS"/>
<evidence type="ECO:0000256" key="5">
    <source>
        <dbReference type="ARBA" id="ARBA00022771"/>
    </source>
</evidence>
<dbReference type="Gene3D" id="3.40.50.410">
    <property type="entry name" value="von Willebrand factor, type A domain"/>
    <property type="match status" value="1"/>
</dbReference>
<dbReference type="GO" id="GO:0000439">
    <property type="term" value="C:transcription factor TFIIH core complex"/>
    <property type="evidence" value="ECO:0007669"/>
    <property type="project" value="UniProtKB-UniRule"/>
</dbReference>
<keyword evidence="10 11" id="KW-0539">Nucleus</keyword>
<accession>D2VI91</accession>
<name>D2VI91_NAEGR</name>
<keyword evidence="5 11" id="KW-0863">Zinc-finger</keyword>
<dbReference type="KEGG" id="ngr:NAEGRDRAFT_68603"/>